<dbReference type="AlphaFoldDB" id="B4JXL3"/>
<evidence type="ECO:0000256" key="11">
    <source>
        <dbReference type="SAM" id="MobiDB-lite"/>
    </source>
</evidence>
<reference evidence="14 15" key="1">
    <citation type="journal article" date="2007" name="Nature">
        <title>Evolution of genes and genomes on the Drosophila phylogeny.</title>
        <authorList>
            <consortium name="Drosophila 12 Genomes Consortium"/>
            <person name="Clark A.G."/>
            <person name="Eisen M.B."/>
            <person name="Smith D.R."/>
            <person name="Bergman C.M."/>
            <person name="Oliver B."/>
            <person name="Markow T.A."/>
            <person name="Kaufman T.C."/>
            <person name="Kellis M."/>
            <person name="Gelbart W."/>
            <person name="Iyer V.N."/>
            <person name="Pollard D.A."/>
            <person name="Sackton T.B."/>
            <person name="Larracuente A.M."/>
            <person name="Singh N.D."/>
            <person name="Abad J.P."/>
            <person name="Abt D.N."/>
            <person name="Adryan B."/>
            <person name="Aguade M."/>
            <person name="Akashi H."/>
            <person name="Anderson W.W."/>
            <person name="Aquadro C.F."/>
            <person name="Ardell D.H."/>
            <person name="Arguello R."/>
            <person name="Artieri C.G."/>
            <person name="Barbash D.A."/>
            <person name="Barker D."/>
            <person name="Barsanti P."/>
            <person name="Batterham P."/>
            <person name="Batzoglou S."/>
            <person name="Begun D."/>
            <person name="Bhutkar A."/>
            <person name="Blanco E."/>
            <person name="Bosak S.A."/>
            <person name="Bradley R.K."/>
            <person name="Brand A.D."/>
            <person name="Brent M.R."/>
            <person name="Brooks A.N."/>
            <person name="Brown R.H."/>
            <person name="Butlin R.K."/>
            <person name="Caggese C."/>
            <person name="Calvi B.R."/>
            <person name="Bernardo de Carvalho A."/>
            <person name="Caspi A."/>
            <person name="Castrezana S."/>
            <person name="Celniker S.E."/>
            <person name="Chang J.L."/>
            <person name="Chapple C."/>
            <person name="Chatterji S."/>
            <person name="Chinwalla A."/>
            <person name="Civetta A."/>
            <person name="Clifton S.W."/>
            <person name="Comeron J.M."/>
            <person name="Costello J.C."/>
            <person name="Coyne J.A."/>
            <person name="Daub J."/>
            <person name="David R.G."/>
            <person name="Delcher A.L."/>
            <person name="Delehaunty K."/>
            <person name="Do C.B."/>
            <person name="Ebling H."/>
            <person name="Edwards K."/>
            <person name="Eickbush T."/>
            <person name="Evans J.D."/>
            <person name="Filipski A."/>
            <person name="Findeiss S."/>
            <person name="Freyhult E."/>
            <person name="Fulton L."/>
            <person name="Fulton R."/>
            <person name="Garcia A.C."/>
            <person name="Gardiner A."/>
            <person name="Garfield D.A."/>
            <person name="Garvin B.E."/>
            <person name="Gibson G."/>
            <person name="Gilbert D."/>
            <person name="Gnerre S."/>
            <person name="Godfrey J."/>
            <person name="Good R."/>
            <person name="Gotea V."/>
            <person name="Gravely B."/>
            <person name="Greenberg A.J."/>
            <person name="Griffiths-Jones S."/>
            <person name="Gross S."/>
            <person name="Guigo R."/>
            <person name="Gustafson E.A."/>
            <person name="Haerty W."/>
            <person name="Hahn M.W."/>
            <person name="Halligan D.L."/>
            <person name="Halpern A.L."/>
            <person name="Halter G.M."/>
            <person name="Han M.V."/>
            <person name="Heger A."/>
            <person name="Hillier L."/>
            <person name="Hinrichs A.S."/>
            <person name="Holmes I."/>
            <person name="Hoskins R.A."/>
            <person name="Hubisz M.J."/>
            <person name="Hultmark D."/>
            <person name="Huntley M.A."/>
            <person name="Jaffe D.B."/>
            <person name="Jagadeeshan S."/>
            <person name="Jeck W.R."/>
            <person name="Johnson J."/>
            <person name="Jones C.D."/>
            <person name="Jordan W.C."/>
            <person name="Karpen G.H."/>
            <person name="Kataoka E."/>
            <person name="Keightley P.D."/>
            <person name="Kheradpour P."/>
            <person name="Kirkness E.F."/>
            <person name="Koerich L.B."/>
            <person name="Kristiansen K."/>
            <person name="Kudrna D."/>
            <person name="Kulathinal R.J."/>
            <person name="Kumar S."/>
            <person name="Kwok R."/>
            <person name="Lander E."/>
            <person name="Langley C.H."/>
            <person name="Lapoint R."/>
            <person name="Lazzaro B.P."/>
            <person name="Lee S.J."/>
            <person name="Levesque L."/>
            <person name="Li R."/>
            <person name="Lin C.F."/>
            <person name="Lin M.F."/>
            <person name="Lindblad-Toh K."/>
            <person name="Llopart A."/>
            <person name="Long M."/>
            <person name="Low L."/>
            <person name="Lozovsky E."/>
            <person name="Lu J."/>
            <person name="Luo M."/>
            <person name="Machado C.A."/>
            <person name="Makalowski W."/>
            <person name="Marzo M."/>
            <person name="Matsuda M."/>
            <person name="Matzkin L."/>
            <person name="McAllister B."/>
            <person name="McBride C.S."/>
            <person name="McKernan B."/>
            <person name="McKernan K."/>
            <person name="Mendez-Lago M."/>
            <person name="Minx P."/>
            <person name="Mollenhauer M.U."/>
            <person name="Montooth K."/>
            <person name="Mount S.M."/>
            <person name="Mu X."/>
            <person name="Myers E."/>
            <person name="Negre B."/>
            <person name="Newfeld S."/>
            <person name="Nielsen R."/>
            <person name="Noor M.A."/>
            <person name="O'Grady P."/>
            <person name="Pachter L."/>
            <person name="Papaceit M."/>
            <person name="Parisi M.J."/>
            <person name="Parisi M."/>
            <person name="Parts L."/>
            <person name="Pedersen J.S."/>
            <person name="Pesole G."/>
            <person name="Phillippy A.M."/>
            <person name="Ponting C.P."/>
            <person name="Pop M."/>
            <person name="Porcelli D."/>
            <person name="Powell J.R."/>
            <person name="Prohaska S."/>
            <person name="Pruitt K."/>
            <person name="Puig M."/>
            <person name="Quesneville H."/>
            <person name="Ram K.R."/>
            <person name="Rand D."/>
            <person name="Rasmussen M.D."/>
            <person name="Reed L.K."/>
            <person name="Reenan R."/>
            <person name="Reily A."/>
            <person name="Remington K.A."/>
            <person name="Rieger T.T."/>
            <person name="Ritchie M.G."/>
            <person name="Robin C."/>
            <person name="Rogers Y.H."/>
            <person name="Rohde C."/>
            <person name="Rozas J."/>
            <person name="Rubenfield M.J."/>
            <person name="Ruiz A."/>
            <person name="Russo S."/>
            <person name="Salzberg S.L."/>
            <person name="Sanchez-Gracia A."/>
            <person name="Saranga D.J."/>
            <person name="Sato H."/>
            <person name="Schaeffer S.W."/>
            <person name="Schatz M.C."/>
            <person name="Schlenke T."/>
            <person name="Schwartz R."/>
            <person name="Segarra C."/>
            <person name="Singh R.S."/>
            <person name="Sirot L."/>
            <person name="Sirota M."/>
            <person name="Sisneros N.B."/>
            <person name="Smith C.D."/>
            <person name="Smith T.F."/>
            <person name="Spieth J."/>
            <person name="Stage D.E."/>
            <person name="Stark A."/>
            <person name="Stephan W."/>
            <person name="Strausberg R.L."/>
            <person name="Strempel S."/>
            <person name="Sturgill D."/>
            <person name="Sutton G."/>
            <person name="Sutton G.G."/>
            <person name="Tao W."/>
            <person name="Teichmann S."/>
            <person name="Tobari Y.N."/>
            <person name="Tomimura Y."/>
            <person name="Tsolas J.M."/>
            <person name="Valente V.L."/>
            <person name="Venter E."/>
            <person name="Venter J.C."/>
            <person name="Vicario S."/>
            <person name="Vieira F.G."/>
            <person name="Vilella A.J."/>
            <person name="Villasante A."/>
            <person name="Walenz B."/>
            <person name="Wang J."/>
            <person name="Wasserman M."/>
            <person name="Watts T."/>
            <person name="Wilson D."/>
            <person name="Wilson R.K."/>
            <person name="Wing R.A."/>
            <person name="Wolfner M.F."/>
            <person name="Wong A."/>
            <person name="Wong G.K."/>
            <person name="Wu C.I."/>
            <person name="Wu G."/>
            <person name="Yamamoto D."/>
            <person name="Yang H.P."/>
            <person name="Yang S.P."/>
            <person name="Yorke J.A."/>
            <person name="Yoshida K."/>
            <person name="Zdobnov E."/>
            <person name="Zhang P."/>
            <person name="Zhang Y."/>
            <person name="Zimin A.V."/>
            <person name="Baldwin J."/>
            <person name="Abdouelleil A."/>
            <person name="Abdulkadir J."/>
            <person name="Abebe A."/>
            <person name="Abera B."/>
            <person name="Abreu J."/>
            <person name="Acer S.C."/>
            <person name="Aftuck L."/>
            <person name="Alexander A."/>
            <person name="An P."/>
            <person name="Anderson E."/>
            <person name="Anderson S."/>
            <person name="Arachi H."/>
            <person name="Azer M."/>
            <person name="Bachantsang P."/>
            <person name="Barry A."/>
            <person name="Bayul T."/>
            <person name="Berlin A."/>
            <person name="Bessette D."/>
            <person name="Bloom T."/>
            <person name="Blye J."/>
            <person name="Boguslavskiy L."/>
            <person name="Bonnet C."/>
            <person name="Boukhgalter B."/>
            <person name="Bourzgui I."/>
            <person name="Brown A."/>
            <person name="Cahill P."/>
            <person name="Channer S."/>
            <person name="Cheshatsang Y."/>
            <person name="Chuda L."/>
            <person name="Citroen M."/>
            <person name="Collymore A."/>
            <person name="Cooke P."/>
            <person name="Costello M."/>
            <person name="D'Aco K."/>
            <person name="Daza R."/>
            <person name="De Haan G."/>
            <person name="DeGray S."/>
            <person name="DeMaso C."/>
            <person name="Dhargay N."/>
            <person name="Dooley K."/>
            <person name="Dooley E."/>
            <person name="Doricent M."/>
            <person name="Dorje P."/>
            <person name="Dorjee K."/>
            <person name="Dupes A."/>
            <person name="Elong R."/>
            <person name="Falk J."/>
            <person name="Farina A."/>
            <person name="Faro S."/>
            <person name="Ferguson D."/>
            <person name="Fisher S."/>
            <person name="Foley C.D."/>
            <person name="Franke A."/>
            <person name="Friedrich D."/>
            <person name="Gadbois L."/>
            <person name="Gearin G."/>
            <person name="Gearin C.R."/>
            <person name="Giannoukos G."/>
            <person name="Goode T."/>
            <person name="Graham J."/>
            <person name="Grandbois E."/>
            <person name="Grewal S."/>
            <person name="Gyaltsen K."/>
            <person name="Hafez N."/>
            <person name="Hagos B."/>
            <person name="Hall J."/>
            <person name="Henson C."/>
            <person name="Hollinger A."/>
            <person name="Honan T."/>
            <person name="Huard M.D."/>
            <person name="Hughes L."/>
            <person name="Hurhula B."/>
            <person name="Husby M.E."/>
            <person name="Kamat A."/>
            <person name="Kanga B."/>
            <person name="Kashin S."/>
            <person name="Khazanovich D."/>
            <person name="Kisner P."/>
            <person name="Lance K."/>
            <person name="Lara M."/>
            <person name="Lee W."/>
            <person name="Lennon N."/>
            <person name="Letendre F."/>
            <person name="LeVine R."/>
            <person name="Lipovsky A."/>
            <person name="Liu X."/>
            <person name="Liu J."/>
            <person name="Liu S."/>
            <person name="Lokyitsang T."/>
            <person name="Lokyitsang Y."/>
            <person name="Lubonja R."/>
            <person name="Lui A."/>
            <person name="MacDonald P."/>
            <person name="Magnisalis V."/>
            <person name="Maru K."/>
            <person name="Matthews C."/>
            <person name="McCusker W."/>
            <person name="McDonough S."/>
            <person name="Mehta T."/>
            <person name="Meldrim J."/>
            <person name="Meneus L."/>
            <person name="Mihai O."/>
            <person name="Mihalev A."/>
            <person name="Mihova T."/>
            <person name="Mittelman R."/>
            <person name="Mlenga V."/>
            <person name="Montmayeur A."/>
            <person name="Mulrain L."/>
            <person name="Navidi A."/>
            <person name="Naylor J."/>
            <person name="Negash T."/>
            <person name="Nguyen T."/>
            <person name="Nguyen N."/>
            <person name="Nicol R."/>
            <person name="Norbu C."/>
            <person name="Norbu N."/>
            <person name="Novod N."/>
            <person name="O'Neill B."/>
            <person name="Osman S."/>
            <person name="Markiewicz E."/>
            <person name="Oyono O.L."/>
            <person name="Patti C."/>
            <person name="Phunkhang P."/>
            <person name="Pierre F."/>
            <person name="Priest M."/>
            <person name="Raghuraman S."/>
            <person name="Rege F."/>
            <person name="Reyes R."/>
            <person name="Rise C."/>
            <person name="Rogov P."/>
            <person name="Ross K."/>
            <person name="Ryan E."/>
            <person name="Settipalli S."/>
            <person name="Shea T."/>
            <person name="Sherpa N."/>
            <person name="Shi L."/>
            <person name="Shih D."/>
            <person name="Sparrow T."/>
            <person name="Spaulding J."/>
            <person name="Stalker J."/>
            <person name="Stange-Thomann N."/>
            <person name="Stavropoulos S."/>
            <person name="Stone C."/>
            <person name="Strader C."/>
            <person name="Tesfaye S."/>
            <person name="Thomson T."/>
            <person name="Thoulutsang Y."/>
            <person name="Thoulutsang D."/>
            <person name="Topham K."/>
            <person name="Topping I."/>
            <person name="Tsamla T."/>
            <person name="Vassiliev H."/>
            <person name="Vo A."/>
            <person name="Wangchuk T."/>
            <person name="Wangdi T."/>
            <person name="Weiand M."/>
            <person name="Wilkinson J."/>
            <person name="Wilson A."/>
            <person name="Yadav S."/>
            <person name="Young G."/>
            <person name="Yu Q."/>
            <person name="Zembek L."/>
            <person name="Zhong D."/>
            <person name="Zimmer A."/>
            <person name="Zwirko Z."/>
            <person name="Jaffe D.B."/>
            <person name="Alvarez P."/>
            <person name="Brockman W."/>
            <person name="Butler J."/>
            <person name="Chin C."/>
            <person name="Gnerre S."/>
            <person name="Grabherr M."/>
            <person name="Kleber M."/>
            <person name="Mauceli E."/>
            <person name="MacCallum I."/>
        </authorList>
    </citation>
    <scope>NUCLEOTIDE SEQUENCE [LARGE SCALE GENOMIC DNA]</scope>
    <source>
        <strain evidence="15">Tucson 15287-2541.00</strain>
    </source>
</reference>
<dbReference type="HOGENOM" id="CLU_002678_94_2_1"/>
<feature type="domain" description="C2H2-type" evidence="12">
    <location>
        <begin position="338"/>
        <end position="365"/>
    </location>
</feature>
<feature type="domain" description="C2H2-type" evidence="12">
    <location>
        <begin position="254"/>
        <end position="281"/>
    </location>
</feature>
<keyword evidence="5 10" id="KW-0862">Zinc</keyword>
<dbReference type="PANTHER" id="PTHR24388">
    <property type="entry name" value="ZINC FINGER PROTEIN"/>
    <property type="match status" value="1"/>
</dbReference>
<feature type="binding site" evidence="10">
    <location>
        <position position="69"/>
    </location>
    <ligand>
        <name>Zn(2+)</name>
        <dbReference type="ChEBI" id="CHEBI:29105"/>
    </ligand>
</feature>
<dbReference type="Proteomes" id="UP000001070">
    <property type="component" value="Unassembled WGS sequence"/>
</dbReference>
<dbReference type="InterPro" id="IPR050527">
    <property type="entry name" value="Snail/Krueppel_Znf"/>
</dbReference>
<dbReference type="PROSITE" id="PS51915">
    <property type="entry name" value="ZAD"/>
    <property type="match status" value="1"/>
</dbReference>
<dbReference type="InterPro" id="IPR013087">
    <property type="entry name" value="Znf_C2H2_type"/>
</dbReference>
<evidence type="ECO:0000259" key="13">
    <source>
        <dbReference type="PROSITE" id="PS51915"/>
    </source>
</evidence>
<dbReference type="Pfam" id="PF07776">
    <property type="entry name" value="zf-AD"/>
    <property type="match status" value="1"/>
</dbReference>
<organism evidence="15">
    <name type="scientific">Drosophila grimshawi</name>
    <name type="common">Hawaiian fruit fly</name>
    <name type="synonym">Idiomyia grimshawi</name>
    <dbReference type="NCBI Taxonomy" id="7222"/>
    <lineage>
        <taxon>Eukaryota</taxon>
        <taxon>Metazoa</taxon>
        <taxon>Ecdysozoa</taxon>
        <taxon>Arthropoda</taxon>
        <taxon>Hexapoda</taxon>
        <taxon>Insecta</taxon>
        <taxon>Pterygota</taxon>
        <taxon>Neoptera</taxon>
        <taxon>Endopterygota</taxon>
        <taxon>Diptera</taxon>
        <taxon>Brachycera</taxon>
        <taxon>Muscomorpha</taxon>
        <taxon>Ephydroidea</taxon>
        <taxon>Drosophilidae</taxon>
        <taxon>Drosophila</taxon>
        <taxon>Hawaiian Drosophila</taxon>
    </lineage>
</organism>
<evidence type="ECO:0000256" key="4">
    <source>
        <dbReference type="ARBA" id="ARBA00022771"/>
    </source>
</evidence>
<feature type="domain" description="ZAD" evidence="13">
    <location>
        <begin position="14"/>
        <end position="93"/>
    </location>
</feature>
<keyword evidence="3" id="KW-0677">Repeat</keyword>
<evidence type="ECO:0000313" key="15">
    <source>
        <dbReference type="Proteomes" id="UP000001070"/>
    </source>
</evidence>
<keyword evidence="7" id="KW-0539">Nucleus</keyword>
<evidence type="ECO:0000256" key="7">
    <source>
        <dbReference type="ARBA" id="ARBA00023242"/>
    </source>
</evidence>
<evidence type="ECO:0000256" key="10">
    <source>
        <dbReference type="PROSITE-ProRule" id="PRU01263"/>
    </source>
</evidence>
<dbReference type="GO" id="GO:0000981">
    <property type="term" value="F:DNA-binding transcription factor activity, RNA polymerase II-specific"/>
    <property type="evidence" value="ECO:0007669"/>
    <property type="project" value="TreeGrafter"/>
</dbReference>
<sequence>MSNSEDTLEKRAEHICRVCNVPSLQTLSLFQPHMISGELTTLAAQLSYCTSLQVLEEEHFLPSQICKRCVVLLTQLVGFRGTALRTDRMLRMHNADASKLANSSCSPSLVKSLSDVVDVDLELTDTDDFVYVLDETEALVVQDHQHEVDDEEQGQEEEREAEAEEPAPEEITEDEIDFAGDKHVEVFEVDFDLPDEDFEEHEPSHTKANCIKLRGTHRPKTVNAALLCPICGKQLSTSNSYKYHMQLHGDDRPFVCKICGDSFKTRNAYDGHITLHNPNNPNKCRICGKTYRQASSLRSHLYSHSGVKPFTCNICGKGLTQKSGYKKHMLIHTGEKPYYCDTCGRNFRYSSNLIAHKRSHTRKSSPTKNALAPLKAHLNANQPNIL</sequence>
<dbReference type="PhylomeDB" id="B4JXL3"/>
<evidence type="ECO:0000256" key="5">
    <source>
        <dbReference type="ARBA" id="ARBA00022833"/>
    </source>
</evidence>
<feature type="compositionally biased region" description="Acidic residues" evidence="11">
    <location>
        <begin position="148"/>
        <end position="170"/>
    </location>
</feature>
<dbReference type="GO" id="GO:0005694">
    <property type="term" value="C:chromosome"/>
    <property type="evidence" value="ECO:0007669"/>
    <property type="project" value="UniProtKB-ARBA"/>
</dbReference>
<dbReference type="KEGG" id="dgr:6569201"/>
<comment type="subcellular location">
    <subcellularLocation>
        <location evidence="1">Nucleus</location>
    </subcellularLocation>
</comment>
<feature type="region of interest" description="Disordered" evidence="11">
    <location>
        <begin position="357"/>
        <end position="386"/>
    </location>
</feature>
<dbReference type="FunFam" id="3.30.160.60:FF:001732">
    <property type="entry name" value="Zgc:162936"/>
    <property type="match status" value="1"/>
</dbReference>
<dbReference type="SUPFAM" id="SSF57667">
    <property type="entry name" value="beta-beta-alpha zinc fingers"/>
    <property type="match status" value="3"/>
</dbReference>
<evidence type="ECO:0000256" key="3">
    <source>
        <dbReference type="ARBA" id="ARBA00022737"/>
    </source>
</evidence>
<dbReference type="GO" id="GO:0045893">
    <property type="term" value="P:positive regulation of DNA-templated transcription"/>
    <property type="evidence" value="ECO:0007669"/>
    <property type="project" value="UniProtKB-ARBA"/>
</dbReference>
<dbReference type="SMART" id="SM00868">
    <property type="entry name" value="zf-AD"/>
    <property type="match status" value="1"/>
</dbReference>
<dbReference type="Gene3D" id="3.30.160.60">
    <property type="entry name" value="Classic Zinc Finger"/>
    <property type="match status" value="4"/>
</dbReference>
<evidence type="ECO:0000256" key="8">
    <source>
        <dbReference type="ARBA" id="ARBA00037948"/>
    </source>
</evidence>
<proteinExistence type="inferred from homology"/>
<feature type="domain" description="C2H2-type" evidence="12">
    <location>
        <begin position="282"/>
        <end position="309"/>
    </location>
</feature>
<dbReference type="InterPro" id="IPR036236">
    <property type="entry name" value="Znf_C2H2_sf"/>
</dbReference>
<name>B4JXL3_DROGR</name>
<dbReference type="GO" id="GO:0008270">
    <property type="term" value="F:zinc ion binding"/>
    <property type="evidence" value="ECO:0007669"/>
    <property type="project" value="UniProtKB-UniRule"/>
</dbReference>
<dbReference type="GO" id="GO:0005634">
    <property type="term" value="C:nucleus"/>
    <property type="evidence" value="ECO:0007669"/>
    <property type="project" value="UniProtKB-SubCell"/>
</dbReference>
<keyword evidence="4 9" id="KW-0863">Zinc-finger</keyword>
<feature type="binding site" evidence="10">
    <location>
        <position position="66"/>
    </location>
    <ligand>
        <name>Zn(2+)</name>
        <dbReference type="ChEBI" id="CHEBI:29105"/>
    </ligand>
</feature>
<dbReference type="SMART" id="SM00355">
    <property type="entry name" value="ZnF_C2H2"/>
    <property type="match status" value="5"/>
</dbReference>
<evidence type="ECO:0000256" key="6">
    <source>
        <dbReference type="ARBA" id="ARBA00023125"/>
    </source>
</evidence>
<dbReference type="FunCoup" id="B4JXL3">
    <property type="interactions" value="308"/>
</dbReference>
<dbReference type="OMA" id="CGKIYRQ"/>
<dbReference type="EMBL" id="CH916376">
    <property type="protein sequence ID" value="EDV95112.1"/>
    <property type="molecule type" value="Genomic_DNA"/>
</dbReference>
<feature type="binding site" evidence="10">
    <location>
        <position position="16"/>
    </location>
    <ligand>
        <name>Zn(2+)</name>
        <dbReference type="ChEBI" id="CHEBI:29105"/>
    </ligand>
</feature>
<feature type="binding site" evidence="10">
    <location>
        <position position="19"/>
    </location>
    <ligand>
        <name>Zn(2+)</name>
        <dbReference type="ChEBI" id="CHEBI:29105"/>
    </ligand>
</feature>
<dbReference type="PROSITE" id="PS50157">
    <property type="entry name" value="ZINC_FINGER_C2H2_2"/>
    <property type="match status" value="5"/>
</dbReference>
<dbReference type="SMR" id="B4JXL3"/>
<dbReference type="OrthoDB" id="6077919at2759"/>
<dbReference type="PANTHER" id="PTHR24388:SF54">
    <property type="entry name" value="PROTEIN ESCARGOT"/>
    <property type="match status" value="1"/>
</dbReference>
<dbReference type="InterPro" id="IPR012934">
    <property type="entry name" value="Znf_AD"/>
</dbReference>
<keyword evidence="6" id="KW-0238">DNA-binding</keyword>
<protein>
    <submittedName>
        <fullName evidence="14">GH17750</fullName>
    </submittedName>
</protein>
<dbReference type="Pfam" id="PF00096">
    <property type="entry name" value="zf-C2H2"/>
    <property type="match status" value="4"/>
</dbReference>
<evidence type="ECO:0000256" key="1">
    <source>
        <dbReference type="ARBA" id="ARBA00004123"/>
    </source>
</evidence>
<keyword evidence="15" id="KW-1185">Reference proteome</keyword>
<comment type="similarity">
    <text evidence="8">Belongs to the snail C2H2-type zinc-finger protein family.</text>
</comment>
<feature type="domain" description="C2H2-type" evidence="12">
    <location>
        <begin position="226"/>
        <end position="253"/>
    </location>
</feature>
<dbReference type="GO" id="GO:0000978">
    <property type="term" value="F:RNA polymerase II cis-regulatory region sequence-specific DNA binding"/>
    <property type="evidence" value="ECO:0007669"/>
    <property type="project" value="TreeGrafter"/>
</dbReference>
<dbReference type="eggNOG" id="KOG1721">
    <property type="taxonomic scope" value="Eukaryota"/>
</dbReference>
<dbReference type="InParanoid" id="B4JXL3"/>
<dbReference type="SUPFAM" id="SSF57716">
    <property type="entry name" value="Glucocorticoid receptor-like (DNA-binding domain)"/>
    <property type="match status" value="1"/>
</dbReference>
<evidence type="ECO:0000259" key="12">
    <source>
        <dbReference type="PROSITE" id="PS50157"/>
    </source>
</evidence>
<dbReference type="PROSITE" id="PS00028">
    <property type="entry name" value="ZINC_FINGER_C2H2_1"/>
    <property type="match status" value="5"/>
</dbReference>
<feature type="domain" description="C2H2-type" evidence="12">
    <location>
        <begin position="310"/>
        <end position="337"/>
    </location>
</feature>
<dbReference type="FunFam" id="3.30.160.60:FF:000759">
    <property type="entry name" value="zinc finger protein 16"/>
    <property type="match status" value="1"/>
</dbReference>
<feature type="region of interest" description="Disordered" evidence="11">
    <location>
        <begin position="145"/>
        <end position="170"/>
    </location>
</feature>
<evidence type="ECO:0000313" key="14">
    <source>
        <dbReference type="EMBL" id="EDV95112.1"/>
    </source>
</evidence>
<gene>
    <name evidence="14" type="primary">Dgri\GH17750</name>
    <name evidence="14" type="ORF">Dgri_GH17750</name>
</gene>
<evidence type="ECO:0000256" key="9">
    <source>
        <dbReference type="PROSITE-ProRule" id="PRU00042"/>
    </source>
</evidence>
<evidence type="ECO:0000256" key="2">
    <source>
        <dbReference type="ARBA" id="ARBA00022723"/>
    </source>
</evidence>
<keyword evidence="2 10" id="KW-0479">Metal-binding</keyword>
<accession>B4JXL3</accession>